<evidence type="ECO:0000313" key="2">
    <source>
        <dbReference type="EMBL" id="ROT76003.1"/>
    </source>
</evidence>
<reference evidence="2 3" key="2">
    <citation type="submission" date="2019-01" db="EMBL/GenBank/DDBJ databases">
        <title>The decoding of complex shrimp genome reveals the adaptation for benthos swimmer, frequently molting mechanism and breeding impact on genome.</title>
        <authorList>
            <person name="Sun Y."/>
            <person name="Gao Y."/>
            <person name="Yu Y."/>
        </authorList>
    </citation>
    <scope>NUCLEOTIDE SEQUENCE [LARGE SCALE GENOMIC DNA]</scope>
    <source>
        <tissue evidence="2">Muscle</tissue>
    </source>
</reference>
<feature type="compositionally biased region" description="Basic residues" evidence="1">
    <location>
        <begin position="93"/>
        <end position="135"/>
    </location>
</feature>
<reference evidence="2 3" key="1">
    <citation type="submission" date="2018-04" db="EMBL/GenBank/DDBJ databases">
        <authorList>
            <person name="Zhang X."/>
            <person name="Yuan J."/>
            <person name="Li F."/>
            <person name="Xiang J."/>
        </authorList>
    </citation>
    <scope>NUCLEOTIDE SEQUENCE [LARGE SCALE GENOMIC DNA]</scope>
    <source>
        <tissue evidence="2">Muscle</tissue>
    </source>
</reference>
<name>A0A423THS8_PENVA</name>
<dbReference type="EMBL" id="QCYY01001702">
    <property type="protein sequence ID" value="ROT76003.1"/>
    <property type="molecule type" value="Genomic_DNA"/>
</dbReference>
<evidence type="ECO:0000313" key="3">
    <source>
        <dbReference type="Proteomes" id="UP000283509"/>
    </source>
</evidence>
<feature type="region of interest" description="Disordered" evidence="1">
    <location>
        <begin position="38"/>
        <end position="305"/>
    </location>
</feature>
<protein>
    <submittedName>
        <fullName evidence="2">Uncharacterized protein</fullName>
    </submittedName>
</protein>
<evidence type="ECO:0000256" key="1">
    <source>
        <dbReference type="SAM" id="MobiDB-lite"/>
    </source>
</evidence>
<dbReference type="AlphaFoldDB" id="A0A423THS8"/>
<accession>A0A423THS8</accession>
<comment type="caution">
    <text evidence="2">The sequence shown here is derived from an EMBL/GenBank/DDBJ whole genome shotgun (WGS) entry which is preliminary data.</text>
</comment>
<feature type="region of interest" description="Disordered" evidence="1">
    <location>
        <begin position="1"/>
        <end position="22"/>
    </location>
</feature>
<feature type="compositionally biased region" description="Low complexity" evidence="1">
    <location>
        <begin position="238"/>
        <end position="251"/>
    </location>
</feature>
<feature type="compositionally biased region" description="Low complexity" evidence="1">
    <location>
        <begin position="169"/>
        <end position="187"/>
    </location>
</feature>
<dbReference type="Proteomes" id="UP000283509">
    <property type="component" value="Unassembled WGS sequence"/>
</dbReference>
<organism evidence="2 3">
    <name type="scientific">Penaeus vannamei</name>
    <name type="common">Whiteleg shrimp</name>
    <name type="synonym">Litopenaeus vannamei</name>
    <dbReference type="NCBI Taxonomy" id="6689"/>
    <lineage>
        <taxon>Eukaryota</taxon>
        <taxon>Metazoa</taxon>
        <taxon>Ecdysozoa</taxon>
        <taxon>Arthropoda</taxon>
        <taxon>Crustacea</taxon>
        <taxon>Multicrustacea</taxon>
        <taxon>Malacostraca</taxon>
        <taxon>Eumalacostraca</taxon>
        <taxon>Eucarida</taxon>
        <taxon>Decapoda</taxon>
        <taxon>Dendrobranchiata</taxon>
        <taxon>Penaeoidea</taxon>
        <taxon>Penaeidae</taxon>
        <taxon>Penaeus</taxon>
    </lineage>
</organism>
<proteinExistence type="predicted"/>
<feature type="compositionally biased region" description="Basic residues" evidence="1">
    <location>
        <begin position="188"/>
        <end position="210"/>
    </location>
</feature>
<sequence>MATTKTRWTTAPSNSGFWTSSWPNIPARSLILMASAPHHNQQQNKAHHNHQQNKAPSTTTTTSRTRRTTTTSRTRRTTTSSRTRRTTTSSRTTAHHNHQQNKAHHNHQQNKAHHNHQQNKAHHNHQQNKAHHKQKQGAPQPPRTRAPTTTAEQGAHNHQQNKAHHKPPAEQGAPQPPAEQGAPQHQQNKAHHNHQQNKAHHNHQQNKARHPPAEQGAPTTSRTRAPQPQQNKAHHNHQQQNKSAPTTTSRTSRTRRHNHQQNKARHSRTRRTTTTSRTRRTTTSSRTKAPTWTSSKQGGSPPVVNSLGLNKKANLCYETDALAAAADHKVLPTPHSSAGSSTQWNSFYGAHIKEDLEKRPENRQISGRTEELTLQALDHVTREDWRVCIERSKQSQEDYNYKDTAFELLLESMSVELDQPGNSSDEDEDAEVD</sequence>
<feature type="compositionally biased region" description="Low complexity" evidence="1">
    <location>
        <begin position="272"/>
        <end position="287"/>
    </location>
</feature>
<keyword evidence="3" id="KW-1185">Reference proteome</keyword>
<gene>
    <name evidence="2" type="ORF">C7M84_005437</name>
</gene>
<feature type="compositionally biased region" description="Polar residues" evidence="1">
    <location>
        <begin position="288"/>
        <end position="298"/>
    </location>
</feature>
<feature type="compositionally biased region" description="Low complexity" evidence="1">
    <location>
        <begin position="52"/>
        <end position="92"/>
    </location>
</feature>
<feature type="compositionally biased region" description="Acidic residues" evidence="1">
    <location>
        <begin position="424"/>
        <end position="433"/>
    </location>
</feature>
<feature type="region of interest" description="Disordered" evidence="1">
    <location>
        <begin position="413"/>
        <end position="433"/>
    </location>
</feature>
<feature type="compositionally biased region" description="Basic residues" evidence="1">
    <location>
        <begin position="252"/>
        <end position="271"/>
    </location>
</feature>